<dbReference type="NCBIfam" id="NF009073">
    <property type="entry name" value="PRK12408.1"/>
    <property type="match status" value="1"/>
</dbReference>
<dbReference type="CDD" id="cd24008">
    <property type="entry name" value="ASKHA_NBD_GLK"/>
    <property type="match status" value="1"/>
</dbReference>
<dbReference type="NCBIfam" id="TIGR00749">
    <property type="entry name" value="glk"/>
    <property type="match status" value="1"/>
</dbReference>
<dbReference type="OrthoDB" id="9800595at2"/>
<dbReference type="PANTHER" id="PTHR47690">
    <property type="entry name" value="GLUCOKINASE"/>
    <property type="match status" value="1"/>
</dbReference>
<proteinExistence type="inferred from homology"/>
<dbReference type="EMBL" id="BKAJ01000149">
    <property type="protein sequence ID" value="GEP60075.1"/>
    <property type="molecule type" value="Genomic_DNA"/>
</dbReference>
<dbReference type="GO" id="GO:0005536">
    <property type="term" value="F:D-glucose binding"/>
    <property type="evidence" value="ECO:0007669"/>
    <property type="project" value="InterPro"/>
</dbReference>
<comment type="caution">
    <text evidence="3">Lacks conserved residue(s) required for the propagation of feature annotation.</text>
</comment>
<accession>A0A512NMA0</accession>
<evidence type="ECO:0000256" key="4">
    <source>
        <dbReference type="RuleBase" id="RU004046"/>
    </source>
</evidence>
<comment type="subcellular location">
    <subcellularLocation>
        <location evidence="3">Cytoplasm</location>
    </subcellularLocation>
</comment>
<dbReference type="AlphaFoldDB" id="A0A512NMA0"/>
<evidence type="ECO:0000256" key="2">
    <source>
        <dbReference type="ARBA" id="ARBA00022777"/>
    </source>
</evidence>
<comment type="catalytic activity">
    <reaction evidence="3">
        <text>D-glucose + ATP = D-glucose 6-phosphate + ADP + H(+)</text>
        <dbReference type="Rhea" id="RHEA:17825"/>
        <dbReference type="ChEBI" id="CHEBI:4167"/>
        <dbReference type="ChEBI" id="CHEBI:15378"/>
        <dbReference type="ChEBI" id="CHEBI:30616"/>
        <dbReference type="ChEBI" id="CHEBI:61548"/>
        <dbReference type="ChEBI" id="CHEBI:456216"/>
        <dbReference type="EC" id="2.7.1.2"/>
    </reaction>
</comment>
<dbReference type="Pfam" id="PF02685">
    <property type="entry name" value="Glucokinase"/>
    <property type="match status" value="1"/>
</dbReference>
<sequence>MTTPALIADIGATNARFALLEGTELAAAETYEVSDYASPIEAAREFLAGPAKGQSPKRALIAAAGPVDSGRITLTNAAWIVDSERIAKGLSMTDVAVLNDFEALAWSLPALRPADIVTLGMARPGERGTMAVMGPGTGFGLAAMVSAGDAEVIVVTEGGHATLSSENRREDAIILALRQQFHHVSVERVLSGSGLMQLYHAIARVDGQTVPERDSSEIVAHALADDCKVSREALELFCAFLGSVAGNIALTLGARGGLFIGGGIAPRFTDFLRASAFRERFEAKGRLSSYLARIPTAVIVHPTPAFVGLAHLASVRARSPGR</sequence>
<keyword evidence="6" id="KW-1185">Reference proteome</keyword>
<dbReference type="GO" id="GO:0005524">
    <property type="term" value="F:ATP binding"/>
    <property type="evidence" value="ECO:0007669"/>
    <property type="project" value="UniProtKB-UniRule"/>
</dbReference>
<dbReference type="GO" id="GO:0004340">
    <property type="term" value="F:glucokinase activity"/>
    <property type="evidence" value="ECO:0007669"/>
    <property type="project" value="UniProtKB-UniRule"/>
</dbReference>
<dbReference type="Gene3D" id="3.40.367.20">
    <property type="match status" value="1"/>
</dbReference>
<keyword evidence="1 3" id="KW-0808">Transferase</keyword>
<comment type="similarity">
    <text evidence="3 4">Belongs to the bacterial glucokinase family.</text>
</comment>
<protein>
    <recommendedName>
        <fullName evidence="3">Glucokinase</fullName>
        <ecNumber evidence="3">2.7.1.2</ecNumber>
    </recommendedName>
    <alternativeName>
        <fullName evidence="3">Glucose kinase</fullName>
    </alternativeName>
</protein>
<evidence type="ECO:0000256" key="1">
    <source>
        <dbReference type="ARBA" id="ARBA00022679"/>
    </source>
</evidence>
<dbReference type="GO" id="GO:0005829">
    <property type="term" value="C:cytosol"/>
    <property type="evidence" value="ECO:0007669"/>
    <property type="project" value="TreeGrafter"/>
</dbReference>
<dbReference type="InterPro" id="IPR050201">
    <property type="entry name" value="Bacterial_glucokinase"/>
</dbReference>
<dbReference type="Proteomes" id="UP000321058">
    <property type="component" value="Unassembled WGS sequence"/>
</dbReference>
<keyword evidence="3" id="KW-0547">Nucleotide-binding</keyword>
<gene>
    <name evidence="5" type="primary">glk_2</name>
    <name evidence="3" type="synonym">glk</name>
    <name evidence="5" type="ORF">RSO01_72410</name>
</gene>
<reference evidence="5 6" key="1">
    <citation type="submission" date="2019-07" db="EMBL/GenBank/DDBJ databases">
        <title>Whole genome shotgun sequence of Reyranella soli NBRC 108950.</title>
        <authorList>
            <person name="Hosoyama A."/>
            <person name="Uohara A."/>
            <person name="Ohji S."/>
            <person name="Ichikawa N."/>
        </authorList>
    </citation>
    <scope>NUCLEOTIDE SEQUENCE [LARGE SCALE GENOMIC DNA]</scope>
    <source>
        <strain evidence="5 6">NBRC 108950</strain>
    </source>
</reference>
<dbReference type="SUPFAM" id="SSF53067">
    <property type="entry name" value="Actin-like ATPase domain"/>
    <property type="match status" value="1"/>
</dbReference>
<comment type="caution">
    <text evidence="5">The sequence shown here is derived from an EMBL/GenBank/DDBJ whole genome shotgun (WGS) entry which is preliminary data.</text>
</comment>
<dbReference type="RefSeq" id="WP_147155443.1">
    <property type="nucleotide sequence ID" value="NZ_BKAJ01000149.1"/>
</dbReference>
<evidence type="ECO:0000256" key="3">
    <source>
        <dbReference type="HAMAP-Rule" id="MF_00524"/>
    </source>
</evidence>
<dbReference type="PANTHER" id="PTHR47690:SF1">
    <property type="entry name" value="GLUCOKINASE"/>
    <property type="match status" value="1"/>
</dbReference>
<dbReference type="EC" id="2.7.1.2" evidence="3"/>
<name>A0A512NMA0_9HYPH</name>
<dbReference type="InterPro" id="IPR003836">
    <property type="entry name" value="Glucokinase"/>
</dbReference>
<keyword evidence="3" id="KW-0067">ATP-binding</keyword>
<dbReference type="GO" id="GO:0006096">
    <property type="term" value="P:glycolytic process"/>
    <property type="evidence" value="ECO:0007669"/>
    <property type="project" value="UniProtKB-UniRule"/>
</dbReference>
<keyword evidence="3" id="KW-0963">Cytoplasm</keyword>
<organism evidence="5 6">
    <name type="scientific">Reyranella soli</name>
    <dbReference type="NCBI Taxonomy" id="1230389"/>
    <lineage>
        <taxon>Bacteria</taxon>
        <taxon>Pseudomonadati</taxon>
        <taxon>Pseudomonadota</taxon>
        <taxon>Alphaproteobacteria</taxon>
        <taxon>Hyphomicrobiales</taxon>
        <taxon>Reyranellaceae</taxon>
        <taxon>Reyranella</taxon>
    </lineage>
</organism>
<keyword evidence="2 3" id="KW-0418">Kinase</keyword>
<dbReference type="InterPro" id="IPR043129">
    <property type="entry name" value="ATPase_NBD"/>
</dbReference>
<dbReference type="Gene3D" id="3.30.420.40">
    <property type="match status" value="1"/>
</dbReference>
<evidence type="ECO:0000313" key="5">
    <source>
        <dbReference type="EMBL" id="GEP60075.1"/>
    </source>
</evidence>
<dbReference type="HAMAP" id="MF_00524">
    <property type="entry name" value="Glucokinase"/>
    <property type="match status" value="1"/>
</dbReference>
<keyword evidence="3" id="KW-0324">Glycolysis</keyword>
<evidence type="ECO:0000313" key="6">
    <source>
        <dbReference type="Proteomes" id="UP000321058"/>
    </source>
</evidence>